<sequence>MSFRPVVPVGGIVGWQFLQRTQEHQREALSASPLMKREAEHFLKEIGNVTSAEELVADRTLLKVALGAFGLESDLNNRFFVQKILEDGTSAQDALANRLADKRYRAFSDAFGFGPGAIQKTSLVTSMEDVVEKYQSQAFETAIGESDESMRISLYAQHELVDIATGEGTDTTKWLNIIGLPPLRTMFETALGLPRSFASVDLDKQVEVFRDRFSSATGLSDLSALSDPNAMEKTTHLYLARAQIASFASQQSSAAIALSLLQS</sequence>
<dbReference type="EMBL" id="JAMFMB010000017">
    <property type="protein sequence ID" value="MCL6284670.1"/>
    <property type="molecule type" value="Genomic_DNA"/>
</dbReference>
<keyword evidence="2" id="KW-1185">Reference proteome</keyword>
<proteinExistence type="predicted"/>
<gene>
    <name evidence="1" type="ORF">M3P21_14125</name>
</gene>
<dbReference type="InterPro" id="IPR023157">
    <property type="entry name" value="AGR-C-984p-like_sf"/>
</dbReference>
<dbReference type="Proteomes" id="UP001203880">
    <property type="component" value="Unassembled WGS sequence"/>
</dbReference>
<accession>A0ABT0Q4D0</accession>
<evidence type="ECO:0000313" key="2">
    <source>
        <dbReference type="Proteomes" id="UP001203880"/>
    </source>
</evidence>
<protein>
    <submittedName>
        <fullName evidence="1">DUF1217 domain-containing protein</fullName>
    </submittedName>
</protein>
<organism evidence="1 2">
    <name type="scientific">Ruegeria spongiae</name>
    <dbReference type="NCBI Taxonomy" id="2942209"/>
    <lineage>
        <taxon>Bacteria</taxon>
        <taxon>Pseudomonadati</taxon>
        <taxon>Pseudomonadota</taxon>
        <taxon>Alphaproteobacteria</taxon>
        <taxon>Rhodobacterales</taxon>
        <taxon>Roseobacteraceae</taxon>
        <taxon>Ruegeria</taxon>
    </lineage>
</organism>
<dbReference type="RefSeq" id="WP_249710776.1">
    <property type="nucleotide sequence ID" value="NZ_JAMFMB010000017.1"/>
</dbReference>
<dbReference type="InterPro" id="IPR010626">
    <property type="entry name" value="DUF1217"/>
</dbReference>
<reference evidence="1" key="1">
    <citation type="submission" date="2022-05" db="EMBL/GenBank/DDBJ databases">
        <authorList>
            <person name="Park J.-S."/>
        </authorList>
    </citation>
    <scope>NUCLEOTIDE SEQUENCE</scope>
    <source>
        <strain evidence="1">2012CJ41-6</strain>
    </source>
</reference>
<comment type="caution">
    <text evidence="1">The sequence shown here is derived from an EMBL/GenBank/DDBJ whole genome shotgun (WGS) entry which is preliminary data.</text>
</comment>
<dbReference type="Pfam" id="PF06748">
    <property type="entry name" value="DUF1217"/>
    <property type="match status" value="1"/>
</dbReference>
<name>A0ABT0Q4D0_9RHOB</name>
<dbReference type="Gene3D" id="1.10.3700.10">
    <property type="entry name" value="AGR C 984p-like"/>
    <property type="match status" value="1"/>
</dbReference>
<evidence type="ECO:0000313" key="1">
    <source>
        <dbReference type="EMBL" id="MCL6284670.1"/>
    </source>
</evidence>
<dbReference type="SUPFAM" id="SSF158837">
    <property type="entry name" value="AGR C 984p-like"/>
    <property type="match status" value="1"/>
</dbReference>